<dbReference type="Proteomes" id="UP001056756">
    <property type="component" value="Chromosome"/>
</dbReference>
<reference evidence="1" key="1">
    <citation type="submission" date="2022-05" db="EMBL/GenBank/DDBJ databases">
        <title>Novel bacterial taxa in a minimal lignocellulolytic consortium and its capacity to transform plastics disclosed by genome-resolved metagenomics.</title>
        <authorList>
            <person name="Rodriguez C.A.D."/>
            <person name="Diaz-Garcia L."/>
            <person name="Herrera K."/>
            <person name="Tarazona N.A."/>
            <person name="Sproer C."/>
            <person name="Overmann J."/>
            <person name="Jimenez D.J."/>
        </authorList>
    </citation>
    <scope>NUCLEOTIDE SEQUENCE</scope>
    <source>
        <strain evidence="1">MAG5</strain>
    </source>
</reference>
<organism evidence="1 2">
    <name type="scientific">Candidatus Pristimantibacillus lignocellulolyticus</name>
    <dbReference type="NCBI Taxonomy" id="2994561"/>
    <lineage>
        <taxon>Bacteria</taxon>
        <taxon>Bacillati</taxon>
        <taxon>Bacillota</taxon>
        <taxon>Bacilli</taxon>
        <taxon>Bacillales</taxon>
        <taxon>Paenibacillaceae</taxon>
        <taxon>Candidatus Pristimantibacillus</taxon>
    </lineage>
</organism>
<dbReference type="EMBL" id="CP097899">
    <property type="protein sequence ID" value="URN96576.1"/>
    <property type="molecule type" value="Genomic_DNA"/>
</dbReference>
<evidence type="ECO:0000313" key="1">
    <source>
        <dbReference type="EMBL" id="URN96576.1"/>
    </source>
</evidence>
<gene>
    <name evidence="1" type="ORF">NAG76_10280</name>
</gene>
<accession>A0A9J6ZL46</accession>
<dbReference type="KEGG" id="plig:NAG76_10280"/>
<dbReference type="AlphaFoldDB" id="A0A9J6ZL46"/>
<sequence>MFKYNTNILIENKLDQINASLQKVFNSERIEILSVICDDIGYATPNFTTAGIYHLHGNVILEGKPMPWSIILKIIKADSSEKELSSHHNYWRREALVFESKLLDDLPDSIQAPKCYLIEEQQDQTIWMWIKHMISWEKLGYRVKGHKIKSDRTHRDDDLTQYNYYISISNGEDTKEFGGITIFGNNAGLFHNIGGGFHDAEQTSPKLSSFFQAFNISD</sequence>
<protein>
    <submittedName>
        <fullName evidence="1">Uncharacterized protein</fullName>
    </submittedName>
</protein>
<name>A0A9J6ZL46_9BACL</name>
<evidence type="ECO:0000313" key="2">
    <source>
        <dbReference type="Proteomes" id="UP001056756"/>
    </source>
</evidence>
<proteinExistence type="predicted"/>